<evidence type="ECO:0000313" key="3">
    <source>
        <dbReference type="Proteomes" id="UP000472272"/>
    </source>
</evidence>
<dbReference type="OMA" id="WMEREHI"/>
<dbReference type="Proteomes" id="UP000472272">
    <property type="component" value="Chromosome 13"/>
</dbReference>
<dbReference type="InterPro" id="IPR036691">
    <property type="entry name" value="Endo/exonu/phosph_ase_sf"/>
</dbReference>
<dbReference type="AlphaFoldDB" id="A0A670J8Y1"/>
<proteinExistence type="predicted"/>
<dbReference type="GeneTree" id="ENSGT01060000248530"/>
<dbReference type="SUPFAM" id="SSF56219">
    <property type="entry name" value="DNase I-like"/>
    <property type="match status" value="1"/>
</dbReference>
<name>A0A670J8Y1_PODMU</name>
<accession>A0A670J8Y1</accession>
<reference evidence="2 3" key="1">
    <citation type="journal article" date="2019" name="Proc. Natl. Acad. Sci. U.S.A.">
        <title>Regulatory changes in pterin and carotenoid genes underlie balanced color polymorphisms in the wall lizard.</title>
        <authorList>
            <person name="Andrade P."/>
            <person name="Pinho C."/>
            <person name="Perez I de Lanuza G."/>
            <person name="Afonso S."/>
            <person name="Brejcha J."/>
            <person name="Rubin C.J."/>
            <person name="Wallerman O."/>
            <person name="Pereira P."/>
            <person name="Sabatino S.J."/>
            <person name="Bellati A."/>
            <person name="Pellitteri-Rosa D."/>
            <person name="Bosakova Z."/>
            <person name="Bunikis I."/>
            <person name="Carretero M.A."/>
            <person name="Feiner N."/>
            <person name="Marsik P."/>
            <person name="Pauperio F."/>
            <person name="Salvi D."/>
            <person name="Soler L."/>
            <person name="While G.M."/>
            <person name="Uller T."/>
            <person name="Font E."/>
            <person name="Andersson L."/>
            <person name="Carneiro M."/>
        </authorList>
    </citation>
    <scope>NUCLEOTIDE SEQUENCE</scope>
</reference>
<sequence>MNQTPAAAVLLAGDLNARIGQSDEALYAHFHDVPPISEEAHSIPPRLSKDKGCNYAGLCLLRFSNNLDLTVLNGRVDREPSGEFTFISNMGASTIDYVLVSSNLLSRARECKVVERVDSDHLPLCLILDVRKDLFCSDKLVAPCFENMELRYSRIKWSSKLSDEILERLHSDTFLARKENLVNSPTPEARLDMFRELISSLQPYLTNKKTPRQSLHSNKSKPWFDQECTAMKRLLLDKYRNYRSANLPSLPLDWFELKRSYKALINKKKLQAQREEWQCLVEPSQRKDSAMFWKIIAKSWRDPPIEIEYSIPAGAWEAYFLSLYSSNQLVPALLPASSEFGKEWPPVTTEEIIGLIQSLKSGKAPGADNIPPEILKANVEWWAPVLAALFTSINQAAIIPEDWGLAIIIPIFKKGNRTEPANYRPISLLSIISKLYAAHLCDKLVEWMEREHILSEAQAGFRAKRSTIDQALILQHLADKYSRKGGSLYAAFVDFKSAFDLIPRDRLWEKLGATNIDKRLLRLIRGLYENTRVRVRCDRSGHLTKEIQTHYGVKQGCVLAPMLFNFYINSLAVNMAKENAHPPKLAGMPLPVLLYADDAVLLSFSCVGLRKLLRSLADYCQAEQLSINYSKSKIMVFSKKRRKHKWRINGQLIDQVATFKYLGITFQERVSWHQQMKNAIANAGRANKALTRFFHGKGGKYVPAASQVFAAKILPQLTYGSQVCSFKNFAPMEAFQTKFYRCLLGIPPCVSNIAVRLEVGQPPVNARLWILKIHYWLKLIFSPAGLAPLTLLDTFHSTWKASLFEKIRSLGFSPQILIAAGYERARSQVLQRIRDIELQCHMGKMDKHATIRDFGRGFSPANYLADLQIPKYRHSFTLARFYVCPLLCC</sequence>
<dbReference type="InterPro" id="IPR043502">
    <property type="entry name" value="DNA/RNA_pol_sf"/>
</dbReference>
<dbReference type="PANTHER" id="PTHR47027:SF30">
    <property type="entry name" value="THAP-TYPE DOMAIN-CONTAINING PROTEIN"/>
    <property type="match status" value="1"/>
</dbReference>
<feature type="domain" description="Reverse transcriptase" evidence="1">
    <location>
        <begin position="392"/>
        <end position="666"/>
    </location>
</feature>
<protein>
    <recommendedName>
        <fullName evidence="1">Reverse transcriptase domain-containing protein</fullName>
    </recommendedName>
</protein>
<dbReference type="Ensembl" id="ENSPMRT00000020891.1">
    <property type="protein sequence ID" value="ENSPMRP00000019662.1"/>
    <property type="gene ID" value="ENSPMRG00000012844.1"/>
</dbReference>
<dbReference type="Pfam" id="PF00078">
    <property type="entry name" value="RVT_1"/>
    <property type="match status" value="1"/>
</dbReference>
<keyword evidence="3" id="KW-1185">Reference proteome</keyword>
<evidence type="ECO:0000313" key="2">
    <source>
        <dbReference type="Ensembl" id="ENSPMRP00000019662.1"/>
    </source>
</evidence>
<reference evidence="2" key="2">
    <citation type="submission" date="2025-08" db="UniProtKB">
        <authorList>
            <consortium name="Ensembl"/>
        </authorList>
    </citation>
    <scope>IDENTIFICATION</scope>
</reference>
<dbReference type="Gene3D" id="3.60.10.10">
    <property type="entry name" value="Endonuclease/exonuclease/phosphatase"/>
    <property type="match status" value="1"/>
</dbReference>
<dbReference type="PANTHER" id="PTHR47027">
    <property type="entry name" value="REVERSE TRANSCRIPTASE DOMAIN-CONTAINING PROTEIN"/>
    <property type="match status" value="1"/>
</dbReference>
<organism evidence="2 3">
    <name type="scientific">Podarcis muralis</name>
    <name type="common">Wall lizard</name>
    <name type="synonym">Lacerta muralis</name>
    <dbReference type="NCBI Taxonomy" id="64176"/>
    <lineage>
        <taxon>Eukaryota</taxon>
        <taxon>Metazoa</taxon>
        <taxon>Chordata</taxon>
        <taxon>Craniata</taxon>
        <taxon>Vertebrata</taxon>
        <taxon>Euteleostomi</taxon>
        <taxon>Lepidosauria</taxon>
        <taxon>Squamata</taxon>
        <taxon>Bifurcata</taxon>
        <taxon>Unidentata</taxon>
        <taxon>Episquamata</taxon>
        <taxon>Laterata</taxon>
        <taxon>Lacertibaenia</taxon>
        <taxon>Lacertidae</taxon>
        <taxon>Podarcis</taxon>
    </lineage>
</organism>
<reference evidence="2" key="3">
    <citation type="submission" date="2025-09" db="UniProtKB">
        <authorList>
            <consortium name="Ensembl"/>
        </authorList>
    </citation>
    <scope>IDENTIFICATION</scope>
</reference>
<evidence type="ECO:0000259" key="1">
    <source>
        <dbReference type="PROSITE" id="PS50878"/>
    </source>
</evidence>
<dbReference type="InterPro" id="IPR000477">
    <property type="entry name" value="RT_dom"/>
</dbReference>
<dbReference type="PROSITE" id="PS50878">
    <property type="entry name" value="RT_POL"/>
    <property type="match status" value="1"/>
</dbReference>
<dbReference type="CDD" id="cd01650">
    <property type="entry name" value="RT_nLTR_like"/>
    <property type="match status" value="1"/>
</dbReference>
<dbReference type="SUPFAM" id="SSF56672">
    <property type="entry name" value="DNA/RNA polymerases"/>
    <property type="match status" value="1"/>
</dbReference>